<gene>
    <name evidence="2" type="ORF">ZOSMA_176G00260</name>
</gene>
<sequence length="173" mass="19906">MLIYIPILRYGLRKDFRSRKLYVTPNTVVYKGVFKKEKHILLSSVADVVIEQGHLESYFGIYSIRIENVGVSRPLSDDLHIQGIASPITFRKVILTRLHSMWDKRFYDQISTKPDMLGQCSGHLRASMPSSSSCKNEDLVNEEVILQKLEEVESHVKNVQNLIEKKSLRDDVS</sequence>
<proteinExistence type="predicted"/>
<reference evidence="3" key="1">
    <citation type="journal article" date="2016" name="Nature">
        <title>The genome of the seagrass Zostera marina reveals angiosperm adaptation to the sea.</title>
        <authorList>
            <person name="Olsen J.L."/>
            <person name="Rouze P."/>
            <person name="Verhelst B."/>
            <person name="Lin Y.-C."/>
            <person name="Bayer T."/>
            <person name="Collen J."/>
            <person name="Dattolo E."/>
            <person name="De Paoli E."/>
            <person name="Dittami S."/>
            <person name="Maumus F."/>
            <person name="Michel G."/>
            <person name="Kersting A."/>
            <person name="Lauritano C."/>
            <person name="Lohaus R."/>
            <person name="Toepel M."/>
            <person name="Tonon T."/>
            <person name="Vanneste K."/>
            <person name="Amirebrahimi M."/>
            <person name="Brakel J."/>
            <person name="Bostroem C."/>
            <person name="Chovatia M."/>
            <person name="Grimwood J."/>
            <person name="Jenkins J.W."/>
            <person name="Jueterbock A."/>
            <person name="Mraz A."/>
            <person name="Stam W.T."/>
            <person name="Tice H."/>
            <person name="Bornberg-Bauer E."/>
            <person name="Green P.J."/>
            <person name="Pearson G.A."/>
            <person name="Procaccini G."/>
            <person name="Duarte C.M."/>
            <person name="Schmutz J."/>
            <person name="Reusch T.B.H."/>
            <person name="Van de Peer Y."/>
        </authorList>
    </citation>
    <scope>NUCLEOTIDE SEQUENCE [LARGE SCALE GENOMIC DNA]</scope>
    <source>
        <strain evidence="3">cv. Finnish</strain>
    </source>
</reference>
<comment type="caution">
    <text evidence="2">The sequence shown here is derived from an EMBL/GenBank/DDBJ whole genome shotgun (WGS) entry which is preliminary data.</text>
</comment>
<protein>
    <recommendedName>
        <fullName evidence="1">DUF7642 domain-containing protein</fullName>
    </recommendedName>
</protein>
<dbReference type="EMBL" id="LFYR01000661">
    <property type="protein sequence ID" value="KMZ71747.1"/>
    <property type="molecule type" value="Genomic_DNA"/>
</dbReference>
<dbReference type="Proteomes" id="UP000036987">
    <property type="component" value="Unassembled WGS sequence"/>
</dbReference>
<feature type="domain" description="DUF7642" evidence="1">
    <location>
        <begin position="14"/>
        <end position="101"/>
    </location>
</feature>
<dbReference type="PANTHER" id="PTHR35410">
    <property type="entry name" value="EXPRESSED PROTEIN"/>
    <property type="match status" value="1"/>
</dbReference>
<evidence type="ECO:0000313" key="2">
    <source>
        <dbReference type="EMBL" id="KMZ71747.1"/>
    </source>
</evidence>
<dbReference type="Pfam" id="PF24649">
    <property type="entry name" value="DUF7642"/>
    <property type="match status" value="1"/>
</dbReference>
<dbReference type="PANTHER" id="PTHR35410:SF1">
    <property type="entry name" value="EXPRESSED PROTEIN"/>
    <property type="match status" value="1"/>
</dbReference>
<dbReference type="InterPro" id="IPR056059">
    <property type="entry name" value="DUF7642"/>
</dbReference>
<organism evidence="2 3">
    <name type="scientific">Zostera marina</name>
    <name type="common">Eelgrass</name>
    <dbReference type="NCBI Taxonomy" id="29655"/>
    <lineage>
        <taxon>Eukaryota</taxon>
        <taxon>Viridiplantae</taxon>
        <taxon>Streptophyta</taxon>
        <taxon>Embryophyta</taxon>
        <taxon>Tracheophyta</taxon>
        <taxon>Spermatophyta</taxon>
        <taxon>Magnoliopsida</taxon>
        <taxon>Liliopsida</taxon>
        <taxon>Zosteraceae</taxon>
        <taxon>Zostera</taxon>
    </lineage>
</organism>
<accession>A0A0K9PU30</accession>
<keyword evidence="3" id="KW-1185">Reference proteome</keyword>
<dbReference type="OrthoDB" id="785244at2759"/>
<dbReference type="AlphaFoldDB" id="A0A0K9PU30"/>
<name>A0A0K9PU30_ZOSMR</name>
<evidence type="ECO:0000313" key="3">
    <source>
        <dbReference type="Proteomes" id="UP000036987"/>
    </source>
</evidence>
<evidence type="ECO:0000259" key="1">
    <source>
        <dbReference type="Pfam" id="PF24649"/>
    </source>
</evidence>